<protein>
    <submittedName>
        <fullName evidence="2">Putative lipoprotein</fullName>
    </submittedName>
</protein>
<evidence type="ECO:0000313" key="3">
    <source>
        <dbReference type="Proteomes" id="UP000516373"/>
    </source>
</evidence>
<dbReference type="KEGG" id="stui:GCM10017668_48220"/>
<reference evidence="2 3" key="1">
    <citation type="journal article" date="2014" name="Int. J. Syst. Evol. Microbiol.">
        <title>Complete genome sequence of Corynebacterium casei LMG S-19264T (=DSM 44701T), isolated from a smear-ripened cheese.</title>
        <authorList>
            <consortium name="US DOE Joint Genome Institute (JGI-PGF)"/>
            <person name="Walter F."/>
            <person name="Albersmeier A."/>
            <person name="Kalinowski J."/>
            <person name="Ruckert C."/>
        </authorList>
    </citation>
    <scope>NUCLEOTIDE SEQUENCE [LARGE SCALE GENOMIC DNA]</scope>
    <source>
        <strain evidence="2 3">JCM 4255</strain>
    </source>
</reference>
<organism evidence="2 3">
    <name type="scientific">Streptomyces tuirus</name>
    <dbReference type="NCBI Taxonomy" id="68278"/>
    <lineage>
        <taxon>Bacteria</taxon>
        <taxon>Bacillati</taxon>
        <taxon>Actinomycetota</taxon>
        <taxon>Actinomycetes</taxon>
        <taxon>Kitasatosporales</taxon>
        <taxon>Streptomycetaceae</taxon>
        <taxon>Streptomyces</taxon>
    </lineage>
</organism>
<proteinExistence type="predicted"/>
<evidence type="ECO:0000313" key="2">
    <source>
        <dbReference type="EMBL" id="BCL22979.1"/>
    </source>
</evidence>
<sequence length="351" mass="37254">MTTVLQDAVTLRGPEGDQHRMSPHTTRLKTAAIGATTALALTACGGGTGPDDGKAADGKPQGVVSQAEAKKIADHYEQVNNKANATQDEKLLATVEAGQVYAMDKATYTLVETWPSKEQKAYAKPFSYRDRQYLIPEKGTATWFAVRATSSDDSENSVLLVFDKVGGTHKMVLSLWADSGEPLPEPAIDKHGLAEAANPGTKVGKFAPADIGAAYEDLLQTGGKKKGAALTSTKPVENAKKTYQRSSKEGAADGMATKMFFANTPADPSVYALRTADGGVLALFPAAHKQESLLKEPYRSSAALVPSKEQSAFGATRGPLITDRFEGQGLAELTPKATRITAVDFQHVDAR</sequence>
<evidence type="ECO:0000259" key="1">
    <source>
        <dbReference type="Pfam" id="PF26366"/>
    </source>
</evidence>
<dbReference type="AlphaFoldDB" id="A0A7G1NJF0"/>
<dbReference type="EMBL" id="AP023439">
    <property type="protein sequence ID" value="BCL22979.1"/>
    <property type="molecule type" value="Genomic_DNA"/>
</dbReference>
<feature type="domain" description="DUF8094" evidence="1">
    <location>
        <begin position="60"/>
        <end position="345"/>
    </location>
</feature>
<name>A0A7G1NJF0_9ACTN</name>
<accession>A0A7G1NJF0</accession>
<keyword evidence="2" id="KW-0449">Lipoprotein</keyword>
<dbReference type="InterPro" id="IPR058407">
    <property type="entry name" value="DUF8094"/>
</dbReference>
<gene>
    <name evidence="2" type="ORF">GCM10017668_48220</name>
</gene>
<dbReference type="Proteomes" id="UP000516373">
    <property type="component" value="Chromosome"/>
</dbReference>
<dbReference type="Pfam" id="PF26366">
    <property type="entry name" value="DUF8094"/>
    <property type="match status" value="1"/>
</dbReference>